<proteinExistence type="predicted"/>
<reference evidence="7" key="1">
    <citation type="submission" date="2017-09" db="EMBL/GenBank/DDBJ databases">
        <authorList>
            <person name="Varghese N."/>
            <person name="Submissions S."/>
        </authorList>
    </citation>
    <scope>NUCLEOTIDE SEQUENCE [LARGE SCALE GENOMIC DNA]</scope>
    <source>
        <strain evidence="7">CGMCC 1.8913</strain>
    </source>
</reference>
<comment type="subcellular location">
    <subcellularLocation>
        <location evidence="1">Membrane</location>
        <topology evidence="1">Multi-pass membrane protein</topology>
    </subcellularLocation>
</comment>
<keyword evidence="2 5" id="KW-0812">Transmembrane</keyword>
<dbReference type="Proteomes" id="UP000219356">
    <property type="component" value="Unassembled WGS sequence"/>
</dbReference>
<accession>A0A285NRV5</accession>
<feature type="transmembrane region" description="Helical" evidence="5">
    <location>
        <begin position="27"/>
        <end position="43"/>
    </location>
</feature>
<dbReference type="STRING" id="586416.GZ22_10615"/>
<dbReference type="RefSeq" id="WP_097041826.1">
    <property type="nucleotide sequence ID" value="NZ_OBEK01000002.1"/>
</dbReference>
<dbReference type="PANTHER" id="PTHR37306:SF1">
    <property type="entry name" value="COLICIN V PRODUCTION PROTEIN"/>
    <property type="match status" value="1"/>
</dbReference>
<protein>
    <submittedName>
        <fullName evidence="6">Uncharacterized membrane protein, required for colicin V production</fullName>
    </submittedName>
</protein>
<dbReference type="eggNOG" id="COG1286">
    <property type="taxonomic scope" value="Bacteria"/>
</dbReference>
<dbReference type="GO" id="GO:0016020">
    <property type="term" value="C:membrane"/>
    <property type="evidence" value="ECO:0007669"/>
    <property type="project" value="UniProtKB-SubCell"/>
</dbReference>
<evidence type="ECO:0000256" key="2">
    <source>
        <dbReference type="ARBA" id="ARBA00022692"/>
    </source>
</evidence>
<gene>
    <name evidence="6" type="ORF">SAMN05421503_2117</name>
</gene>
<organism evidence="6 7">
    <name type="scientific">Terribacillus aidingensis</name>
    <dbReference type="NCBI Taxonomy" id="586416"/>
    <lineage>
        <taxon>Bacteria</taxon>
        <taxon>Bacillati</taxon>
        <taxon>Bacillota</taxon>
        <taxon>Bacilli</taxon>
        <taxon>Bacillales</taxon>
        <taxon>Bacillaceae</taxon>
        <taxon>Terribacillus</taxon>
    </lineage>
</organism>
<feature type="transmembrane region" description="Helical" evidence="5">
    <location>
        <begin position="118"/>
        <end position="143"/>
    </location>
</feature>
<dbReference type="AlphaFoldDB" id="A0A285NRV5"/>
<dbReference type="InterPro" id="IPR003825">
    <property type="entry name" value="Colicin-V_CvpA"/>
</dbReference>
<keyword evidence="7" id="KW-1185">Reference proteome</keyword>
<evidence type="ECO:0000256" key="1">
    <source>
        <dbReference type="ARBA" id="ARBA00004141"/>
    </source>
</evidence>
<name>A0A285NRV5_9BACI</name>
<evidence type="ECO:0000256" key="4">
    <source>
        <dbReference type="ARBA" id="ARBA00023136"/>
    </source>
</evidence>
<evidence type="ECO:0000256" key="5">
    <source>
        <dbReference type="SAM" id="Phobius"/>
    </source>
</evidence>
<dbReference type="GO" id="GO:0009403">
    <property type="term" value="P:toxin biosynthetic process"/>
    <property type="evidence" value="ECO:0007669"/>
    <property type="project" value="InterPro"/>
</dbReference>
<evidence type="ECO:0000313" key="7">
    <source>
        <dbReference type="Proteomes" id="UP000219356"/>
    </source>
</evidence>
<evidence type="ECO:0000256" key="3">
    <source>
        <dbReference type="ARBA" id="ARBA00022989"/>
    </source>
</evidence>
<keyword evidence="4 5" id="KW-0472">Membrane</keyword>
<dbReference type="PANTHER" id="PTHR37306">
    <property type="entry name" value="COLICIN V PRODUCTION PROTEIN"/>
    <property type="match status" value="1"/>
</dbReference>
<sequence>MIDLLIIALLLFGVLVGLKRGFIMQLFHLASFIVSFIVAAIYYDQLAPKLELWIPYPDMSSDSTWSNIFGAVPLDQVFYNAIAFAILFFATKIVLHIIGSMLDFIADLPILRSVNKLLGGALGFIEIYLIVFIILYLSVLLPITPIQEALDKSILAAWMVEHTPYISGEIKDLWLNHVANKLPSEMMGWNN</sequence>
<evidence type="ECO:0000313" key="6">
    <source>
        <dbReference type="EMBL" id="SNZ11673.1"/>
    </source>
</evidence>
<dbReference type="EMBL" id="OBEK01000002">
    <property type="protein sequence ID" value="SNZ11673.1"/>
    <property type="molecule type" value="Genomic_DNA"/>
</dbReference>
<feature type="transmembrane region" description="Helical" evidence="5">
    <location>
        <begin position="77"/>
        <end position="98"/>
    </location>
</feature>
<dbReference type="OrthoDB" id="1809613at2"/>
<keyword evidence="3 5" id="KW-1133">Transmembrane helix</keyword>
<dbReference type="Pfam" id="PF02674">
    <property type="entry name" value="Colicin_V"/>
    <property type="match status" value="1"/>
</dbReference>